<feature type="transmembrane region" description="Helical" evidence="1">
    <location>
        <begin position="291"/>
        <end position="311"/>
    </location>
</feature>
<sequence>MVALSLVSRVLLVVGLVAVPLYLAATSLSALLVLAVLYVPPVALFGWMYLSATARPTSNVNWDMLFRVFCGGLCPGVLLAMVVESILTATLFFLCIDSADVFAQYERYGSSHPNATSTEILSHLHIRHTLGFFIFVFCLAFVVAGLVEEYVKYWLVRGRCCVASGFCTPLTSPHIVDPFYTVLCFAAAGCGFATFENAGYAFTQATFDAQLQTALLRGLLATPLHVLCTSLTGMRVVAAELRKAQSPPSALEPASTCEALRATIRCILPAVVLHGVYDFQMFVCTALWPESTYASLLTGALCLVLGAWYVYRLYSFINWDYQVLDYSDAAVHAMETGAELQPPTPGHVL</sequence>
<protein>
    <submittedName>
        <fullName evidence="2">Uncharacterized protein</fullName>
    </submittedName>
</protein>
<gene>
    <name evidence="2" type="ORF">SPRG_09656</name>
</gene>
<dbReference type="VEuPathDB" id="FungiDB:SPRG_09656"/>
<dbReference type="GO" id="GO:0008233">
    <property type="term" value="F:peptidase activity"/>
    <property type="evidence" value="ECO:0007669"/>
    <property type="project" value="InterPro"/>
</dbReference>
<dbReference type="Proteomes" id="UP000030745">
    <property type="component" value="Unassembled WGS sequence"/>
</dbReference>
<dbReference type="EMBL" id="KK583238">
    <property type="protein sequence ID" value="KDO24823.1"/>
    <property type="molecule type" value="Genomic_DNA"/>
</dbReference>
<dbReference type="PANTHER" id="PTHR36844">
    <property type="entry name" value="PROTEASE PRSW"/>
    <property type="match status" value="1"/>
</dbReference>
<dbReference type="STRING" id="695850.A0A067C2T6"/>
<dbReference type="KEGG" id="spar:SPRG_09656"/>
<evidence type="ECO:0000313" key="3">
    <source>
        <dbReference type="Proteomes" id="UP000030745"/>
    </source>
</evidence>
<evidence type="ECO:0000256" key="1">
    <source>
        <dbReference type="SAM" id="Phobius"/>
    </source>
</evidence>
<keyword evidence="1" id="KW-0812">Transmembrane</keyword>
<keyword evidence="3" id="KW-1185">Reference proteome</keyword>
<dbReference type="Pfam" id="PF13367">
    <property type="entry name" value="PrsW-protease"/>
    <property type="match status" value="1"/>
</dbReference>
<dbReference type="AlphaFoldDB" id="A0A067C2T6"/>
<dbReference type="OMA" id="FRWVFRQ"/>
<dbReference type="GeneID" id="24131809"/>
<dbReference type="PANTHER" id="PTHR36844:SF1">
    <property type="entry name" value="PROTEASE PRSW"/>
    <property type="match status" value="1"/>
</dbReference>
<feature type="transmembrane region" description="Helical" evidence="1">
    <location>
        <begin position="6"/>
        <end position="24"/>
    </location>
</feature>
<organism evidence="2 3">
    <name type="scientific">Saprolegnia parasitica (strain CBS 223.65)</name>
    <dbReference type="NCBI Taxonomy" id="695850"/>
    <lineage>
        <taxon>Eukaryota</taxon>
        <taxon>Sar</taxon>
        <taxon>Stramenopiles</taxon>
        <taxon>Oomycota</taxon>
        <taxon>Saprolegniomycetes</taxon>
        <taxon>Saprolegniales</taxon>
        <taxon>Saprolegniaceae</taxon>
        <taxon>Saprolegnia</taxon>
    </lineage>
</organism>
<accession>A0A067C2T6</accession>
<evidence type="ECO:0000313" key="2">
    <source>
        <dbReference type="EMBL" id="KDO24823.1"/>
    </source>
</evidence>
<dbReference type="RefSeq" id="XP_012204471.1">
    <property type="nucleotide sequence ID" value="XM_012349081.1"/>
</dbReference>
<proteinExistence type="predicted"/>
<keyword evidence="1" id="KW-0472">Membrane</keyword>
<feature type="transmembrane region" description="Helical" evidence="1">
    <location>
        <begin position="130"/>
        <end position="147"/>
    </location>
</feature>
<reference evidence="2 3" key="1">
    <citation type="journal article" date="2013" name="PLoS Genet.">
        <title>Distinctive expansion of potential virulence genes in the genome of the oomycete fish pathogen Saprolegnia parasitica.</title>
        <authorList>
            <person name="Jiang R.H."/>
            <person name="de Bruijn I."/>
            <person name="Haas B.J."/>
            <person name="Belmonte R."/>
            <person name="Lobach L."/>
            <person name="Christie J."/>
            <person name="van den Ackerveken G."/>
            <person name="Bottin A."/>
            <person name="Bulone V."/>
            <person name="Diaz-Moreno S.M."/>
            <person name="Dumas B."/>
            <person name="Fan L."/>
            <person name="Gaulin E."/>
            <person name="Govers F."/>
            <person name="Grenville-Briggs L.J."/>
            <person name="Horner N.R."/>
            <person name="Levin J.Z."/>
            <person name="Mammella M."/>
            <person name="Meijer H.J."/>
            <person name="Morris P."/>
            <person name="Nusbaum C."/>
            <person name="Oome S."/>
            <person name="Phillips A.J."/>
            <person name="van Rooyen D."/>
            <person name="Rzeszutek E."/>
            <person name="Saraiva M."/>
            <person name="Secombes C.J."/>
            <person name="Seidl M.F."/>
            <person name="Snel B."/>
            <person name="Stassen J.H."/>
            <person name="Sykes S."/>
            <person name="Tripathy S."/>
            <person name="van den Berg H."/>
            <person name="Vega-Arreguin J.C."/>
            <person name="Wawra S."/>
            <person name="Young S.K."/>
            <person name="Zeng Q."/>
            <person name="Dieguez-Uribeondo J."/>
            <person name="Russ C."/>
            <person name="Tyler B.M."/>
            <person name="van West P."/>
        </authorList>
    </citation>
    <scope>NUCLEOTIDE SEQUENCE [LARGE SCALE GENOMIC DNA]</scope>
    <source>
        <strain evidence="2 3">CBS 223.65</strain>
    </source>
</reference>
<feature type="transmembrane region" description="Helical" evidence="1">
    <location>
        <begin position="31"/>
        <end position="52"/>
    </location>
</feature>
<feature type="transmembrane region" description="Helical" evidence="1">
    <location>
        <begin position="64"/>
        <end position="83"/>
    </location>
</feature>
<keyword evidence="1" id="KW-1133">Transmembrane helix</keyword>
<dbReference type="InterPro" id="IPR026898">
    <property type="entry name" value="PrsW"/>
</dbReference>
<dbReference type="OrthoDB" id="125546at2759"/>
<name>A0A067C2T6_SAPPC</name>